<feature type="binding site" evidence="8">
    <location>
        <position position="210"/>
    </location>
    <ligand>
        <name>Mg(2+)</name>
        <dbReference type="ChEBI" id="CHEBI:18420"/>
        <label>2</label>
    </ligand>
</feature>
<keyword evidence="10" id="KW-0227">DNA damage</keyword>
<dbReference type="OrthoDB" id="498125at2759"/>
<protein>
    <recommendedName>
        <fullName evidence="3">exodeoxyribonuclease III</fullName>
        <ecNumber evidence="3">3.1.11.2</ecNumber>
    </recommendedName>
</protein>
<dbReference type="GO" id="GO:0005634">
    <property type="term" value="C:nucleus"/>
    <property type="evidence" value="ECO:0007669"/>
    <property type="project" value="TreeGrafter"/>
</dbReference>
<evidence type="ECO:0000256" key="6">
    <source>
        <dbReference type="ARBA" id="ARBA00022842"/>
    </source>
</evidence>
<evidence type="ECO:0000256" key="8">
    <source>
        <dbReference type="PIRSR" id="PIRSR604808-2"/>
    </source>
</evidence>
<feature type="site" description="Interaction with DNA substrate" evidence="9">
    <location>
        <position position="308"/>
    </location>
</feature>
<dbReference type="NCBIfam" id="TIGR00195">
    <property type="entry name" value="exoDNase_III"/>
    <property type="match status" value="1"/>
</dbReference>
<evidence type="ECO:0000259" key="12">
    <source>
        <dbReference type="Pfam" id="PF03372"/>
    </source>
</evidence>
<feature type="site" description="Transition state stabilizer" evidence="9">
    <location>
        <position position="212"/>
    </location>
</feature>
<keyword evidence="8" id="KW-0464">Manganese</keyword>
<dbReference type="InterPro" id="IPR036691">
    <property type="entry name" value="Endo/exonu/phosph_ase_sf"/>
</dbReference>
<evidence type="ECO:0000256" key="9">
    <source>
        <dbReference type="PIRSR" id="PIRSR604808-3"/>
    </source>
</evidence>
<keyword evidence="14" id="KW-1185">Reference proteome</keyword>
<feature type="region of interest" description="Disordered" evidence="11">
    <location>
        <begin position="1"/>
        <end position="41"/>
    </location>
</feature>
<evidence type="ECO:0000313" key="14">
    <source>
        <dbReference type="Proteomes" id="UP000475862"/>
    </source>
</evidence>
<evidence type="ECO:0000256" key="4">
    <source>
        <dbReference type="ARBA" id="ARBA00022723"/>
    </source>
</evidence>
<dbReference type="PROSITE" id="PS51435">
    <property type="entry name" value="AP_NUCLEASE_F1_4"/>
    <property type="match status" value="1"/>
</dbReference>
<dbReference type="GO" id="GO:0008311">
    <property type="term" value="F:double-stranded DNA 3'-5' DNA exonuclease activity"/>
    <property type="evidence" value="ECO:0007669"/>
    <property type="project" value="UniProtKB-EC"/>
</dbReference>
<dbReference type="GO" id="GO:0003906">
    <property type="term" value="F:DNA-(apurinic or apyrimidinic site) endonuclease activity"/>
    <property type="evidence" value="ECO:0007669"/>
    <property type="project" value="TreeGrafter"/>
</dbReference>
<keyword evidence="10" id="KW-0234">DNA repair</keyword>
<sequence length="317" mass="36333">MSGKTKQKKMADYITTTADNSKKRARNNDENDSESKKPKSGQVDLNEINFDCEKKNAKDLTWNLKIVSWNVAGLRAWLKKDVVQYLKKENPDIICLQEIKCTEKQIPDEAKLPGYTIYINSGDKAGYSGVALYSKKKPISVRMGKEIKELDDNEGRVIEAEYEQFFLVSTYIPNAGAGLKTLPKRMKWDEEFRKYLKLLDTKKPVVLTGDLNVAHEEIDIANPKTNTKSAGFTKEERDNMSLLLEQGFIDTFRTLNPEKTGAYTFWTYFHNARAKNVGWRLDYFILSKRLMDNVCDSDIRSEVLGSDHCPIVLYINV</sequence>
<dbReference type="EMBL" id="VYZN01000020">
    <property type="protein sequence ID" value="KAE9536858.1"/>
    <property type="molecule type" value="Genomic_DNA"/>
</dbReference>
<dbReference type="EC" id="3.1.11.2" evidence="3"/>
<feature type="compositionally biased region" description="Basic and acidic residues" evidence="11">
    <location>
        <begin position="20"/>
        <end position="37"/>
    </location>
</feature>
<dbReference type="Proteomes" id="UP000475862">
    <property type="component" value="Unassembled WGS sequence"/>
</dbReference>
<feature type="binding site" evidence="8">
    <location>
        <position position="98"/>
    </location>
    <ligand>
        <name>Mg(2+)</name>
        <dbReference type="ChEBI" id="CHEBI:18420"/>
        <label>1</label>
    </ligand>
</feature>
<organism evidence="13 14">
    <name type="scientific">Aphis glycines</name>
    <name type="common">Soybean aphid</name>
    <dbReference type="NCBI Taxonomy" id="307491"/>
    <lineage>
        <taxon>Eukaryota</taxon>
        <taxon>Metazoa</taxon>
        <taxon>Ecdysozoa</taxon>
        <taxon>Arthropoda</taxon>
        <taxon>Hexapoda</taxon>
        <taxon>Insecta</taxon>
        <taxon>Pterygota</taxon>
        <taxon>Neoptera</taxon>
        <taxon>Paraneoptera</taxon>
        <taxon>Hemiptera</taxon>
        <taxon>Sternorrhyncha</taxon>
        <taxon>Aphidomorpha</taxon>
        <taxon>Aphidoidea</taxon>
        <taxon>Aphididae</taxon>
        <taxon>Aphidini</taxon>
        <taxon>Aphis</taxon>
        <taxon>Aphis</taxon>
    </lineage>
</organism>
<name>A0A6G0TQ04_APHGL</name>
<feature type="active site" description="Proton donor/acceptor" evidence="7">
    <location>
        <position position="210"/>
    </location>
</feature>
<dbReference type="CDD" id="cd09087">
    <property type="entry name" value="Ape1-like_AP-endo"/>
    <property type="match status" value="1"/>
</dbReference>
<feature type="binding site" evidence="8">
    <location>
        <position position="212"/>
    </location>
    <ligand>
        <name>Mg(2+)</name>
        <dbReference type="ChEBI" id="CHEBI:18420"/>
        <label>2</label>
    </ligand>
</feature>
<feature type="binding site" evidence="8">
    <location>
        <position position="70"/>
    </location>
    <ligand>
        <name>Mg(2+)</name>
        <dbReference type="ChEBI" id="CHEBI:18420"/>
        <label>1</label>
    </ligand>
</feature>
<gene>
    <name evidence="13" type="ORF">AGLY_006920</name>
</gene>
<feature type="active site" evidence="7">
    <location>
        <position position="171"/>
    </location>
</feature>
<dbReference type="SUPFAM" id="SSF56219">
    <property type="entry name" value="DNase I-like"/>
    <property type="match status" value="1"/>
</dbReference>
<dbReference type="AlphaFoldDB" id="A0A6G0TQ04"/>
<keyword evidence="5" id="KW-0378">Hydrolase</keyword>
<feature type="binding site" evidence="8">
    <location>
        <position position="308"/>
    </location>
    <ligand>
        <name>Mg(2+)</name>
        <dbReference type="ChEBI" id="CHEBI:18420"/>
        <label>1</label>
    </ligand>
</feature>
<comment type="cofactor">
    <cofactor evidence="8 10">
        <name>Mg(2+)</name>
        <dbReference type="ChEBI" id="CHEBI:18420"/>
    </cofactor>
    <cofactor evidence="8 10">
        <name>Mn(2+)</name>
        <dbReference type="ChEBI" id="CHEBI:29035"/>
    </cofactor>
    <text evidence="8 10">Probably binds two magnesium or manganese ions per subunit.</text>
</comment>
<comment type="catalytic activity">
    <reaction evidence="1">
        <text>Exonucleolytic cleavage in the 3'- to 5'-direction to yield nucleoside 5'-phosphates.</text>
        <dbReference type="EC" id="3.1.11.2"/>
    </reaction>
</comment>
<dbReference type="InterPro" id="IPR004808">
    <property type="entry name" value="AP_endonuc_1"/>
</dbReference>
<dbReference type="PROSITE" id="PS00726">
    <property type="entry name" value="AP_NUCLEASE_F1_1"/>
    <property type="match status" value="1"/>
</dbReference>
<dbReference type="InterPro" id="IPR005135">
    <property type="entry name" value="Endo/exonuclease/phosphatase"/>
</dbReference>
<dbReference type="NCBIfam" id="TIGR00633">
    <property type="entry name" value="xth"/>
    <property type="match status" value="1"/>
</dbReference>
<evidence type="ECO:0000256" key="7">
    <source>
        <dbReference type="PIRSR" id="PIRSR604808-1"/>
    </source>
</evidence>
<feature type="active site" description="Proton acceptor" evidence="7">
    <location>
        <position position="308"/>
    </location>
</feature>
<evidence type="ECO:0000256" key="3">
    <source>
        <dbReference type="ARBA" id="ARBA00012115"/>
    </source>
</evidence>
<evidence type="ECO:0000256" key="10">
    <source>
        <dbReference type="RuleBase" id="RU362131"/>
    </source>
</evidence>
<feature type="domain" description="Endonuclease/exonuclease/phosphatase" evidence="12">
    <location>
        <begin position="67"/>
        <end position="308"/>
    </location>
</feature>
<dbReference type="PANTHER" id="PTHR22748:SF6">
    <property type="entry name" value="DNA-(APURINIC OR APYRIMIDINIC SITE) ENDONUCLEASE"/>
    <property type="match status" value="1"/>
</dbReference>
<dbReference type="InterPro" id="IPR020847">
    <property type="entry name" value="AP_endonuclease_F1_BS"/>
</dbReference>
<reference evidence="13 14" key="1">
    <citation type="submission" date="2019-08" db="EMBL/GenBank/DDBJ databases">
        <title>The genome of the soybean aphid Biotype 1, its phylome, world population structure and adaptation to the North American continent.</title>
        <authorList>
            <person name="Giordano R."/>
            <person name="Donthu R.K."/>
            <person name="Hernandez A.G."/>
            <person name="Wright C.L."/>
            <person name="Zimin A.V."/>
        </authorList>
    </citation>
    <scope>NUCLEOTIDE SEQUENCE [LARGE SCALE GENOMIC DNA]</scope>
    <source>
        <tissue evidence="13">Whole aphids</tissue>
    </source>
</reference>
<dbReference type="Pfam" id="PF03372">
    <property type="entry name" value="Exo_endo_phos"/>
    <property type="match status" value="1"/>
</dbReference>
<comment type="caution">
    <text evidence="13">The sequence shown here is derived from an EMBL/GenBank/DDBJ whole genome shotgun (WGS) entry which is preliminary data.</text>
</comment>
<dbReference type="PANTHER" id="PTHR22748">
    <property type="entry name" value="AP ENDONUCLEASE"/>
    <property type="match status" value="1"/>
</dbReference>
<comment type="similarity">
    <text evidence="2 10">Belongs to the DNA repair enzymes AP/ExoA family.</text>
</comment>
<proteinExistence type="inferred from homology"/>
<accession>A0A6G0TQ04</accession>
<evidence type="ECO:0000313" key="13">
    <source>
        <dbReference type="EMBL" id="KAE9536858.1"/>
    </source>
</evidence>
<evidence type="ECO:0000256" key="1">
    <source>
        <dbReference type="ARBA" id="ARBA00000493"/>
    </source>
</evidence>
<keyword evidence="6 8" id="KW-0460">Magnesium</keyword>
<dbReference type="GO" id="GO:0006284">
    <property type="term" value="P:base-excision repair"/>
    <property type="evidence" value="ECO:0007669"/>
    <property type="project" value="TreeGrafter"/>
</dbReference>
<dbReference type="GO" id="GO:0003677">
    <property type="term" value="F:DNA binding"/>
    <property type="evidence" value="ECO:0007669"/>
    <property type="project" value="InterPro"/>
</dbReference>
<feature type="binding site" evidence="8">
    <location>
        <position position="307"/>
    </location>
    <ligand>
        <name>Mg(2+)</name>
        <dbReference type="ChEBI" id="CHEBI:18420"/>
        <label>1</label>
    </ligand>
</feature>
<evidence type="ECO:0000256" key="11">
    <source>
        <dbReference type="SAM" id="MobiDB-lite"/>
    </source>
</evidence>
<dbReference type="Gene3D" id="3.60.10.10">
    <property type="entry name" value="Endonuclease/exonuclease/phosphatase"/>
    <property type="match status" value="1"/>
</dbReference>
<keyword evidence="4 8" id="KW-0479">Metal-binding</keyword>
<evidence type="ECO:0000256" key="5">
    <source>
        <dbReference type="ARBA" id="ARBA00022801"/>
    </source>
</evidence>
<evidence type="ECO:0000256" key="2">
    <source>
        <dbReference type="ARBA" id="ARBA00007092"/>
    </source>
</evidence>
<feature type="site" description="Important for catalytic activity" evidence="9">
    <location>
        <position position="282"/>
    </location>
</feature>
<dbReference type="GO" id="GO:0046872">
    <property type="term" value="F:metal ion binding"/>
    <property type="evidence" value="ECO:0007669"/>
    <property type="project" value="UniProtKB-KW"/>
</dbReference>
<dbReference type="GO" id="GO:0008081">
    <property type="term" value="F:phosphoric diester hydrolase activity"/>
    <property type="evidence" value="ECO:0007669"/>
    <property type="project" value="TreeGrafter"/>
</dbReference>